<gene>
    <name evidence="1" type="ORF">GBA65_01385</name>
</gene>
<accession>A0A6G8PST0</accession>
<keyword evidence="2" id="KW-1185">Reference proteome</keyword>
<protein>
    <recommendedName>
        <fullName evidence="3">DUF4149 domain-containing protein</fullName>
    </recommendedName>
</protein>
<dbReference type="RefSeq" id="WP_166395060.1">
    <property type="nucleotide sequence ID" value="NZ_CP045121.1"/>
</dbReference>
<evidence type="ECO:0000313" key="1">
    <source>
        <dbReference type="EMBL" id="QIN77383.1"/>
    </source>
</evidence>
<dbReference type="KEGG" id="rmar:GBA65_01385"/>
<name>A0A6G8PST0_9ACTN</name>
<dbReference type="EMBL" id="CP045121">
    <property type="protein sequence ID" value="QIN77383.1"/>
    <property type="molecule type" value="Genomic_DNA"/>
</dbReference>
<reference evidence="1 2" key="1">
    <citation type="submission" date="2019-10" db="EMBL/GenBank/DDBJ databases">
        <title>Rubrobacter sp nov SCSIO 52915 isolated from a deep-sea sediment in the South China Sea.</title>
        <authorList>
            <person name="Chen R.W."/>
        </authorList>
    </citation>
    <scope>NUCLEOTIDE SEQUENCE [LARGE SCALE GENOMIC DNA]</scope>
    <source>
        <strain evidence="1 2">SCSIO 52915</strain>
    </source>
</reference>
<organism evidence="1 2">
    <name type="scientific">Rubrobacter marinus</name>
    <dbReference type="NCBI Taxonomy" id="2653852"/>
    <lineage>
        <taxon>Bacteria</taxon>
        <taxon>Bacillati</taxon>
        <taxon>Actinomycetota</taxon>
        <taxon>Rubrobacteria</taxon>
        <taxon>Rubrobacterales</taxon>
        <taxon>Rubrobacteraceae</taxon>
        <taxon>Rubrobacter</taxon>
    </lineage>
</organism>
<sequence length="185" mass="19389">MAKLSTAAWVAHDLGLSASFGGLLFGRTAMNPSLKYIESSKADRGRVLNKTWNRYNAVNVLSFGFATASWFAGRAALSGRSIGKDAENLSRIKDFLYISGAVSGLASVISGYRLANQAPDGAVPIEDGSTPAAETPEQAQKLIRTVNVLGNVNLAITGSLIGITTALAMKAQESGGWTITSKLLP</sequence>
<evidence type="ECO:0000313" key="2">
    <source>
        <dbReference type="Proteomes" id="UP000502706"/>
    </source>
</evidence>
<dbReference type="AlphaFoldDB" id="A0A6G8PST0"/>
<evidence type="ECO:0008006" key="3">
    <source>
        <dbReference type="Google" id="ProtNLM"/>
    </source>
</evidence>
<proteinExistence type="predicted"/>
<dbReference type="Proteomes" id="UP000502706">
    <property type="component" value="Chromosome"/>
</dbReference>